<proteinExistence type="predicted"/>
<geneLocation type="plasmid" evidence="1">
    <name>pMRI 5.2</name>
</geneLocation>
<reference evidence="1" key="1">
    <citation type="submission" date="2012-10" db="EMBL/GenBank/DDBJ databases">
        <authorList>
            <person name="Cho G.-S."/>
            <person name="Huch M."/>
            <person name="Mathara J."/>
            <person name="van Belkum M.J."/>
            <person name="Franz C.M.A.P."/>
        </authorList>
    </citation>
    <scope>NUCLEOTIDE SEQUENCE</scope>
    <source>
        <strain evidence="1">BFE 5092</strain>
        <plasmid evidence="1">pMRI 5.2</plasmid>
    </source>
</reference>
<dbReference type="AlphaFoldDB" id="L0B3X9"/>
<protein>
    <submittedName>
        <fullName evidence="1">Uncharacterized protein</fullName>
    </submittedName>
</protein>
<accession>L0B3X9</accession>
<name>L0B3X9_LACPN</name>
<sequence>MDEQKILKQIDELLVDPWQVDIQELFEAFVDEHDEIKKDLYKALYTYILQKRQVDVINEDKFII</sequence>
<organism evidence="1">
    <name type="scientific">Lactiplantibacillus plantarum</name>
    <name type="common">Lactobacillus plantarum</name>
    <dbReference type="NCBI Taxonomy" id="1590"/>
    <lineage>
        <taxon>Bacteria</taxon>
        <taxon>Bacillati</taxon>
        <taxon>Bacillota</taxon>
        <taxon>Bacilli</taxon>
        <taxon>Lactobacillales</taxon>
        <taxon>Lactobacillaceae</taxon>
        <taxon>Lactiplantibacillus</taxon>
    </lineage>
</organism>
<dbReference type="RefSeq" id="WP_015256876.1">
    <property type="nucleotide sequence ID" value="NC_019900.1"/>
</dbReference>
<reference evidence="1" key="2">
    <citation type="journal article" date="2013" name="Plasmid">
        <title>Characterization of pMRI 5.2, a rolling-circle-type plasmid from Lactobacillus plantarum BFE 5092 which harbours two different replication initiation genes.</title>
        <authorList>
            <person name="Cho G.S."/>
            <person name="Huch M."/>
            <person name="Mathara J.M."/>
            <person name="van Belkum M.J."/>
            <person name="Franz C.M."/>
        </authorList>
    </citation>
    <scope>NUCLEOTIDE SEQUENCE</scope>
    <source>
        <strain evidence="1">BFE 5092</strain>
        <plasmid evidence="1">pMRI 5.2</plasmid>
    </source>
</reference>
<evidence type="ECO:0000313" key="1">
    <source>
        <dbReference type="EMBL" id="AFZ81803.1"/>
    </source>
</evidence>
<keyword evidence="1" id="KW-0614">Plasmid</keyword>
<dbReference type="EMBL" id="KC019311">
    <property type="protein sequence ID" value="AFZ81803.1"/>
    <property type="molecule type" value="Genomic_DNA"/>
</dbReference>